<sequence>MESSMCCVPPWGIWKEGECLPTDHPSDLPPPMHLPRENSPPSVPPKNRVIWSCRPFSIEALPQIRHDKLDNRKQKDLHKLTEDRGITERGCVVWR</sequence>
<organism evidence="2 3">
    <name type="scientific">Nephila pilipes</name>
    <name type="common">Giant wood spider</name>
    <name type="synonym">Nephila maculata</name>
    <dbReference type="NCBI Taxonomy" id="299642"/>
    <lineage>
        <taxon>Eukaryota</taxon>
        <taxon>Metazoa</taxon>
        <taxon>Ecdysozoa</taxon>
        <taxon>Arthropoda</taxon>
        <taxon>Chelicerata</taxon>
        <taxon>Arachnida</taxon>
        <taxon>Araneae</taxon>
        <taxon>Araneomorphae</taxon>
        <taxon>Entelegynae</taxon>
        <taxon>Araneoidea</taxon>
        <taxon>Nephilidae</taxon>
        <taxon>Nephila</taxon>
    </lineage>
</organism>
<keyword evidence="3" id="KW-1185">Reference proteome</keyword>
<dbReference type="EMBL" id="BMAW01065638">
    <property type="protein sequence ID" value="GFT51289.1"/>
    <property type="molecule type" value="Genomic_DNA"/>
</dbReference>
<dbReference type="Proteomes" id="UP000887013">
    <property type="component" value="Unassembled WGS sequence"/>
</dbReference>
<protein>
    <submittedName>
        <fullName evidence="2">Uncharacterized protein</fullName>
    </submittedName>
</protein>
<accession>A0A8X6P6T6</accession>
<reference evidence="2" key="1">
    <citation type="submission" date="2020-08" db="EMBL/GenBank/DDBJ databases">
        <title>Multicomponent nature underlies the extraordinary mechanical properties of spider dragline silk.</title>
        <authorList>
            <person name="Kono N."/>
            <person name="Nakamura H."/>
            <person name="Mori M."/>
            <person name="Yoshida Y."/>
            <person name="Ohtoshi R."/>
            <person name="Malay A.D."/>
            <person name="Moran D.A.P."/>
            <person name="Tomita M."/>
            <person name="Numata K."/>
            <person name="Arakawa K."/>
        </authorList>
    </citation>
    <scope>NUCLEOTIDE SEQUENCE</scope>
</reference>
<comment type="caution">
    <text evidence="2">The sequence shown here is derived from an EMBL/GenBank/DDBJ whole genome shotgun (WGS) entry which is preliminary data.</text>
</comment>
<gene>
    <name evidence="2" type="ORF">NPIL_213861</name>
</gene>
<evidence type="ECO:0000313" key="3">
    <source>
        <dbReference type="Proteomes" id="UP000887013"/>
    </source>
</evidence>
<dbReference type="OrthoDB" id="6407227at2759"/>
<evidence type="ECO:0000256" key="1">
    <source>
        <dbReference type="SAM" id="MobiDB-lite"/>
    </source>
</evidence>
<feature type="region of interest" description="Disordered" evidence="1">
    <location>
        <begin position="22"/>
        <end position="44"/>
    </location>
</feature>
<name>A0A8X6P6T6_NEPPI</name>
<evidence type="ECO:0000313" key="2">
    <source>
        <dbReference type="EMBL" id="GFT51289.1"/>
    </source>
</evidence>
<proteinExistence type="predicted"/>
<dbReference type="AlphaFoldDB" id="A0A8X6P6T6"/>